<dbReference type="Gene3D" id="3.20.20.140">
    <property type="entry name" value="Metal-dependent hydrolases"/>
    <property type="match status" value="1"/>
</dbReference>
<dbReference type="PANTHER" id="PTHR43668">
    <property type="entry name" value="ALLANTOINASE"/>
    <property type="match status" value="1"/>
</dbReference>
<dbReference type="PANTHER" id="PTHR43668:SF2">
    <property type="entry name" value="ALLANTOINASE"/>
    <property type="match status" value="1"/>
</dbReference>
<feature type="domain" description="Amidohydrolase-related" evidence="5">
    <location>
        <begin position="53"/>
        <end position="430"/>
    </location>
</feature>
<comment type="function">
    <text evidence="3">Catalyzes the stereospecific hydrolysis of the cyclic amide bond of D-hydantoin derivatives.</text>
</comment>
<dbReference type="InterPro" id="IPR006680">
    <property type="entry name" value="Amidohydro-rel"/>
</dbReference>
<evidence type="ECO:0000256" key="3">
    <source>
        <dbReference type="ARBA" id="ARBA00055040"/>
    </source>
</evidence>
<dbReference type="InterPro" id="IPR050138">
    <property type="entry name" value="DHOase/Allantoinase_Hydrolase"/>
</dbReference>
<evidence type="ECO:0000256" key="1">
    <source>
        <dbReference type="ARBA" id="ARBA00008829"/>
    </source>
</evidence>
<proteinExistence type="inferred from homology"/>
<evidence type="ECO:0000313" key="6">
    <source>
        <dbReference type="EMBL" id="NLW35582.1"/>
    </source>
</evidence>
<accession>A0A971S1S6</accession>
<comment type="similarity">
    <text evidence="1">Belongs to the metallo-dependent hydrolases superfamily. Hydantoinase/dihydropyrimidinase family.</text>
</comment>
<dbReference type="Proteomes" id="UP000777265">
    <property type="component" value="Unassembled WGS sequence"/>
</dbReference>
<sequence length="455" mass="50148">MNNKTTRIKDAVIVTSKHCVPADILIKDGKIEALLTPGAFCEADETIDAKGRYVMPGCVDGHTHMMDPGNTDREEFSTGTMAAAVGGTTTIVDHHRNVPAVYDVQAHLEKIKFLEGKSCVDYGFMGGISPTNTKELQAMWDAGVVSFKTFTCNLHGVKAMHTSYLVEAFTEVARFNGTVLIHCEDDGICQYNEEKLKAEGRADYLSQWEWRSKLAERIAAKTVVEVAKETGCRVIIAHVSQPEILQVIHEAQEEGYEIYAESCAHYFNLTVDDLAKKGPWVKFTPPMNTAEKKEELWKLFDRGYVTTMGSDHCPYPKSDKIPGEKNIWDAPNGIPGVETSLKAMLNGVSEGKTTLNRIVECMCENPAKVYGLFPRKGHIEVGADADLVILDMEKVETIKNENIVSKCGWSAFEGKTFKGAADTVLLRGRVIAEGGAFKGEVGYGKFTGREESCLK</sequence>
<dbReference type="SUPFAM" id="SSF51556">
    <property type="entry name" value="Metallo-dependent hydrolases"/>
    <property type="match status" value="1"/>
</dbReference>
<gene>
    <name evidence="6" type="ORF">GXY80_08910</name>
</gene>
<dbReference type="InterPro" id="IPR032466">
    <property type="entry name" value="Metal_Hydrolase"/>
</dbReference>
<keyword evidence="2" id="KW-0597">Phosphoprotein</keyword>
<dbReference type="SUPFAM" id="SSF51338">
    <property type="entry name" value="Composite domain of metallo-dependent hydrolases"/>
    <property type="match status" value="1"/>
</dbReference>
<dbReference type="GO" id="GO:0004038">
    <property type="term" value="F:allantoinase activity"/>
    <property type="evidence" value="ECO:0007669"/>
    <property type="project" value="TreeGrafter"/>
</dbReference>
<reference evidence="6" key="1">
    <citation type="journal article" date="2020" name="Biotechnol. Biofuels">
        <title>New insights from the biogas microbiome by comprehensive genome-resolved metagenomics of nearly 1600 species originating from multiple anaerobic digesters.</title>
        <authorList>
            <person name="Campanaro S."/>
            <person name="Treu L."/>
            <person name="Rodriguez-R L.M."/>
            <person name="Kovalovszki A."/>
            <person name="Ziels R.M."/>
            <person name="Maus I."/>
            <person name="Zhu X."/>
            <person name="Kougias P.G."/>
            <person name="Basile A."/>
            <person name="Luo G."/>
            <person name="Schluter A."/>
            <person name="Konstantinidis K.T."/>
            <person name="Angelidaki I."/>
        </authorList>
    </citation>
    <scope>NUCLEOTIDE SEQUENCE</scope>
    <source>
        <strain evidence="6">AS06rmzACSIP_7</strain>
    </source>
</reference>
<name>A0A971S1S6_9BACT</name>
<organism evidence="6 7">
    <name type="scientific">Syntrophorhabdus aromaticivorans</name>
    <dbReference type="NCBI Taxonomy" id="328301"/>
    <lineage>
        <taxon>Bacteria</taxon>
        <taxon>Pseudomonadati</taxon>
        <taxon>Thermodesulfobacteriota</taxon>
        <taxon>Syntrophorhabdia</taxon>
        <taxon>Syntrophorhabdales</taxon>
        <taxon>Syntrophorhabdaceae</taxon>
        <taxon>Syntrophorhabdus</taxon>
    </lineage>
</organism>
<dbReference type="AlphaFoldDB" id="A0A971S1S6"/>
<comment type="caution">
    <text evidence="6">The sequence shown here is derived from an EMBL/GenBank/DDBJ whole genome shotgun (WGS) entry which is preliminary data.</text>
</comment>
<dbReference type="InterPro" id="IPR011059">
    <property type="entry name" value="Metal-dep_hydrolase_composite"/>
</dbReference>
<dbReference type="GO" id="GO:0005737">
    <property type="term" value="C:cytoplasm"/>
    <property type="evidence" value="ECO:0007669"/>
    <property type="project" value="TreeGrafter"/>
</dbReference>
<evidence type="ECO:0000256" key="4">
    <source>
        <dbReference type="ARBA" id="ARBA00068457"/>
    </source>
</evidence>
<dbReference type="Gene3D" id="2.30.40.10">
    <property type="entry name" value="Urease, subunit C, domain 1"/>
    <property type="match status" value="1"/>
</dbReference>
<evidence type="ECO:0000259" key="5">
    <source>
        <dbReference type="Pfam" id="PF01979"/>
    </source>
</evidence>
<evidence type="ECO:0000256" key="2">
    <source>
        <dbReference type="ARBA" id="ARBA00022553"/>
    </source>
</evidence>
<dbReference type="GO" id="GO:0006145">
    <property type="term" value="P:purine nucleobase catabolic process"/>
    <property type="evidence" value="ECO:0007669"/>
    <property type="project" value="TreeGrafter"/>
</dbReference>
<evidence type="ECO:0000313" key="7">
    <source>
        <dbReference type="Proteomes" id="UP000777265"/>
    </source>
</evidence>
<dbReference type="Pfam" id="PF01979">
    <property type="entry name" value="Amidohydro_1"/>
    <property type="match status" value="1"/>
</dbReference>
<reference evidence="6" key="2">
    <citation type="submission" date="2020-01" db="EMBL/GenBank/DDBJ databases">
        <authorList>
            <person name="Campanaro S."/>
        </authorList>
    </citation>
    <scope>NUCLEOTIDE SEQUENCE</scope>
    <source>
        <strain evidence="6">AS06rmzACSIP_7</strain>
    </source>
</reference>
<dbReference type="FunFam" id="3.20.20.140:FF:000217">
    <property type="entry name" value="Dihydropyrimidinase-related protein 1"/>
    <property type="match status" value="1"/>
</dbReference>
<protein>
    <recommendedName>
        <fullName evidence="4">D-hydantoinase</fullName>
    </recommendedName>
</protein>
<dbReference type="EMBL" id="JAAYEE010000144">
    <property type="protein sequence ID" value="NLW35582.1"/>
    <property type="molecule type" value="Genomic_DNA"/>
</dbReference>